<dbReference type="PANTHER" id="PTHR47506:SF7">
    <property type="entry name" value="TRANSCRIPTIONAL REGULATORY PROTEIN"/>
    <property type="match status" value="1"/>
</dbReference>
<dbReference type="InterPro" id="IPR009057">
    <property type="entry name" value="Homeodomain-like_sf"/>
</dbReference>
<keyword evidence="1" id="KW-0805">Transcription regulation</keyword>
<feature type="domain" description="HTH tetR-type" evidence="5">
    <location>
        <begin position="1"/>
        <end position="60"/>
    </location>
</feature>
<accession>A0A6B3NK29</accession>
<sequence length="174" mass="19356">MSREKTIAKLIGVFRQYGYEGATLSRLSEATGLGRASLYHHFPKGKEEMAEAVLEYINSCFETTILASLRTNDNPSQRLQVMCQNLNEFYSQGQNTCLLNVMSLGQANDLFHAPIQQALKTWIDQLAQVLVEAGIESTIARQRAEDAVIQIQGALVLVRGLDDIAPFKRILANL</sequence>
<feature type="non-terminal residue" evidence="6">
    <location>
        <position position="174"/>
    </location>
</feature>
<dbReference type="PROSITE" id="PS50977">
    <property type="entry name" value="HTH_TETR_2"/>
    <property type="match status" value="1"/>
</dbReference>
<evidence type="ECO:0000256" key="2">
    <source>
        <dbReference type="ARBA" id="ARBA00023125"/>
    </source>
</evidence>
<organism evidence="6">
    <name type="scientific">Symploca sp. SIO1C4</name>
    <dbReference type="NCBI Taxonomy" id="2607765"/>
    <lineage>
        <taxon>Bacteria</taxon>
        <taxon>Bacillati</taxon>
        <taxon>Cyanobacteriota</taxon>
        <taxon>Cyanophyceae</taxon>
        <taxon>Coleofasciculales</taxon>
        <taxon>Coleofasciculaceae</taxon>
        <taxon>Symploca</taxon>
    </lineage>
</organism>
<evidence type="ECO:0000256" key="1">
    <source>
        <dbReference type="ARBA" id="ARBA00023015"/>
    </source>
</evidence>
<comment type="caution">
    <text evidence="6">The sequence shown here is derived from an EMBL/GenBank/DDBJ whole genome shotgun (WGS) entry which is preliminary data.</text>
</comment>
<dbReference type="GO" id="GO:0003677">
    <property type="term" value="F:DNA binding"/>
    <property type="evidence" value="ECO:0007669"/>
    <property type="project" value="UniProtKB-UniRule"/>
</dbReference>
<keyword evidence="3" id="KW-0804">Transcription</keyword>
<evidence type="ECO:0000256" key="4">
    <source>
        <dbReference type="PROSITE-ProRule" id="PRU00335"/>
    </source>
</evidence>
<reference evidence="6" key="1">
    <citation type="submission" date="2019-11" db="EMBL/GenBank/DDBJ databases">
        <title>Genomic insights into an expanded diversity of filamentous marine cyanobacteria reveals the extraordinary biosynthetic potential of Moorea and Okeania.</title>
        <authorList>
            <person name="Ferreira Leao T."/>
            <person name="Wang M."/>
            <person name="Moss N."/>
            <person name="Da Silva R."/>
            <person name="Sanders J."/>
            <person name="Nurk S."/>
            <person name="Gurevich A."/>
            <person name="Humphrey G."/>
            <person name="Reher R."/>
            <person name="Zhu Q."/>
            <person name="Belda-Ferre P."/>
            <person name="Glukhov E."/>
            <person name="Rex R."/>
            <person name="Dorrestein P.C."/>
            <person name="Knight R."/>
            <person name="Pevzner P."/>
            <person name="Gerwick W.H."/>
            <person name="Gerwick L."/>
        </authorList>
    </citation>
    <scope>NUCLEOTIDE SEQUENCE</scope>
    <source>
        <strain evidence="6">SIO1C4</strain>
    </source>
</reference>
<name>A0A6B3NK29_9CYAN</name>
<dbReference type="Gene3D" id="1.10.357.10">
    <property type="entry name" value="Tetracycline Repressor, domain 2"/>
    <property type="match status" value="1"/>
</dbReference>
<dbReference type="Pfam" id="PF21993">
    <property type="entry name" value="TetR_C_13_2"/>
    <property type="match status" value="1"/>
</dbReference>
<dbReference type="SUPFAM" id="SSF48498">
    <property type="entry name" value="Tetracyclin repressor-like, C-terminal domain"/>
    <property type="match status" value="1"/>
</dbReference>
<gene>
    <name evidence="6" type="ORF">F6J89_32320</name>
</gene>
<dbReference type="Pfam" id="PF00440">
    <property type="entry name" value="TetR_N"/>
    <property type="match status" value="1"/>
</dbReference>
<dbReference type="InterPro" id="IPR036271">
    <property type="entry name" value="Tet_transcr_reg_TetR-rel_C_sf"/>
</dbReference>
<dbReference type="InterPro" id="IPR001647">
    <property type="entry name" value="HTH_TetR"/>
</dbReference>
<proteinExistence type="predicted"/>
<evidence type="ECO:0000259" key="5">
    <source>
        <dbReference type="PROSITE" id="PS50977"/>
    </source>
</evidence>
<dbReference type="AlphaFoldDB" id="A0A6B3NK29"/>
<evidence type="ECO:0000313" key="6">
    <source>
        <dbReference type="EMBL" id="NER32163.1"/>
    </source>
</evidence>
<keyword evidence="2 4" id="KW-0238">DNA-binding</keyword>
<dbReference type="SUPFAM" id="SSF46689">
    <property type="entry name" value="Homeodomain-like"/>
    <property type="match status" value="1"/>
</dbReference>
<dbReference type="InterPro" id="IPR054156">
    <property type="entry name" value="YxaF_TetR_C"/>
</dbReference>
<dbReference type="PANTHER" id="PTHR47506">
    <property type="entry name" value="TRANSCRIPTIONAL REGULATORY PROTEIN"/>
    <property type="match status" value="1"/>
</dbReference>
<feature type="DNA-binding region" description="H-T-H motif" evidence="4">
    <location>
        <begin position="23"/>
        <end position="42"/>
    </location>
</feature>
<protein>
    <submittedName>
        <fullName evidence="6">TetR/AcrR family transcriptional regulator</fullName>
    </submittedName>
</protein>
<evidence type="ECO:0000256" key="3">
    <source>
        <dbReference type="ARBA" id="ARBA00023163"/>
    </source>
</evidence>
<dbReference type="EMBL" id="JAAHFQ010001095">
    <property type="protein sequence ID" value="NER32163.1"/>
    <property type="molecule type" value="Genomic_DNA"/>
</dbReference>